<dbReference type="EMBL" id="CP003009">
    <property type="protein sequence ID" value="AEO62899.1"/>
    <property type="molecule type" value="Genomic_DNA"/>
</dbReference>
<proteinExistence type="predicted"/>
<dbReference type="AlphaFoldDB" id="G2QUQ4"/>
<dbReference type="RefSeq" id="XP_003649235.1">
    <property type="nucleotide sequence ID" value="XM_003649187.1"/>
</dbReference>
<keyword evidence="3" id="KW-1185">Reference proteome</keyword>
<gene>
    <name evidence="2" type="ORF">THITE_2107689</name>
</gene>
<dbReference type="GeneID" id="11523455"/>
<evidence type="ECO:0000313" key="2">
    <source>
        <dbReference type="EMBL" id="AEO62899.1"/>
    </source>
</evidence>
<protein>
    <submittedName>
        <fullName evidence="2">Uncharacterized protein</fullName>
    </submittedName>
</protein>
<dbReference type="HOGENOM" id="CLU_1628199_0_0_1"/>
<organism evidence="2 3">
    <name type="scientific">Thermothielavioides terrestris (strain ATCC 38088 / NRRL 8126)</name>
    <name type="common">Thielavia terrestris</name>
    <dbReference type="NCBI Taxonomy" id="578455"/>
    <lineage>
        <taxon>Eukaryota</taxon>
        <taxon>Fungi</taxon>
        <taxon>Dikarya</taxon>
        <taxon>Ascomycota</taxon>
        <taxon>Pezizomycotina</taxon>
        <taxon>Sordariomycetes</taxon>
        <taxon>Sordariomycetidae</taxon>
        <taxon>Sordariales</taxon>
        <taxon>Chaetomiaceae</taxon>
        <taxon>Thermothielavioides</taxon>
        <taxon>Thermothielavioides terrestris</taxon>
    </lineage>
</organism>
<accession>G2QUQ4</accession>
<dbReference type="KEGG" id="ttt:THITE_2107689"/>
<sequence length="163" mass="17805">MRQIRRQAHPHRLSSAMSIRYYAVARDDESGAVARSVVTLPQHGSLEDAVSPGLGASRLGLYSSFVGNDQLTGAKSRETLPDSSPKTDRHISTASYPLARDSPRPRCPDGFPDSRATAHPRFASIVRKQIAAVAHRCLRNADIARYSGPDAVREIETSLRRAS</sequence>
<name>G2QUQ4_THETT</name>
<feature type="compositionally biased region" description="Basic and acidic residues" evidence="1">
    <location>
        <begin position="75"/>
        <end position="91"/>
    </location>
</feature>
<feature type="region of interest" description="Disordered" evidence="1">
    <location>
        <begin position="72"/>
        <end position="106"/>
    </location>
</feature>
<dbReference type="Proteomes" id="UP000008181">
    <property type="component" value="Chromosome 1"/>
</dbReference>
<reference evidence="2 3" key="1">
    <citation type="journal article" date="2011" name="Nat. Biotechnol.">
        <title>Comparative genomic analysis of the thermophilic biomass-degrading fungi Myceliophthora thermophila and Thielavia terrestris.</title>
        <authorList>
            <person name="Berka R.M."/>
            <person name="Grigoriev I.V."/>
            <person name="Otillar R."/>
            <person name="Salamov A."/>
            <person name="Grimwood J."/>
            <person name="Reid I."/>
            <person name="Ishmael N."/>
            <person name="John T."/>
            <person name="Darmond C."/>
            <person name="Moisan M.-C."/>
            <person name="Henrissat B."/>
            <person name="Coutinho P.M."/>
            <person name="Lombard V."/>
            <person name="Natvig D.O."/>
            <person name="Lindquist E."/>
            <person name="Schmutz J."/>
            <person name="Lucas S."/>
            <person name="Harris P."/>
            <person name="Powlowski J."/>
            <person name="Bellemare A."/>
            <person name="Taylor D."/>
            <person name="Butler G."/>
            <person name="de Vries R.P."/>
            <person name="Allijn I.E."/>
            <person name="van den Brink J."/>
            <person name="Ushinsky S."/>
            <person name="Storms R."/>
            <person name="Powell A.J."/>
            <person name="Paulsen I.T."/>
            <person name="Elbourne L.D.H."/>
            <person name="Baker S.E."/>
            <person name="Magnuson J."/>
            <person name="LaBoissiere S."/>
            <person name="Clutterbuck A.J."/>
            <person name="Martinez D."/>
            <person name="Wogulis M."/>
            <person name="de Leon A.L."/>
            <person name="Rey M.W."/>
            <person name="Tsang A."/>
        </authorList>
    </citation>
    <scope>NUCLEOTIDE SEQUENCE [LARGE SCALE GENOMIC DNA]</scope>
    <source>
        <strain evidence="3">ATCC 38088 / NRRL 8126</strain>
    </source>
</reference>
<evidence type="ECO:0000256" key="1">
    <source>
        <dbReference type="SAM" id="MobiDB-lite"/>
    </source>
</evidence>
<evidence type="ECO:0000313" key="3">
    <source>
        <dbReference type="Proteomes" id="UP000008181"/>
    </source>
</evidence>